<dbReference type="PANTHER" id="PTHR34849:SF3">
    <property type="entry name" value="SSR2962 PROTEIN"/>
    <property type="match status" value="1"/>
</dbReference>
<dbReference type="Pfam" id="PF04255">
    <property type="entry name" value="DUF433"/>
    <property type="match status" value="1"/>
</dbReference>
<gene>
    <name evidence="1" type="ORF">S03H2_29946</name>
</gene>
<accession>X1I4F3</accession>
<protein>
    <recommendedName>
        <fullName evidence="2">Antitoxin</fullName>
    </recommendedName>
</protein>
<proteinExistence type="predicted"/>
<evidence type="ECO:0000313" key="1">
    <source>
        <dbReference type="EMBL" id="GAH52443.1"/>
    </source>
</evidence>
<sequence length="77" mass="8569">MEYIADRITIDDNICNGRPTIRGTRITVQTILDFLSAGDSAKDILKQYPSLEADDIKASIKFAADLMNRNYSIKTSA</sequence>
<dbReference type="Gene3D" id="1.10.10.10">
    <property type="entry name" value="Winged helix-like DNA-binding domain superfamily/Winged helix DNA-binding domain"/>
    <property type="match status" value="1"/>
</dbReference>
<dbReference type="AlphaFoldDB" id="X1I4F3"/>
<dbReference type="InterPro" id="IPR009057">
    <property type="entry name" value="Homeodomain-like_sf"/>
</dbReference>
<dbReference type="SUPFAM" id="SSF46689">
    <property type="entry name" value="Homeodomain-like"/>
    <property type="match status" value="1"/>
</dbReference>
<dbReference type="InterPro" id="IPR036388">
    <property type="entry name" value="WH-like_DNA-bd_sf"/>
</dbReference>
<dbReference type="InterPro" id="IPR007367">
    <property type="entry name" value="DUF433"/>
</dbReference>
<dbReference type="EMBL" id="BARU01018096">
    <property type="protein sequence ID" value="GAH52443.1"/>
    <property type="molecule type" value="Genomic_DNA"/>
</dbReference>
<dbReference type="PANTHER" id="PTHR34849">
    <property type="entry name" value="SSL5025 PROTEIN"/>
    <property type="match status" value="1"/>
</dbReference>
<reference evidence="1" key="1">
    <citation type="journal article" date="2014" name="Front. Microbiol.">
        <title>High frequency of phylogenetically diverse reductive dehalogenase-homologous genes in deep subseafloor sedimentary metagenomes.</title>
        <authorList>
            <person name="Kawai M."/>
            <person name="Futagami T."/>
            <person name="Toyoda A."/>
            <person name="Takaki Y."/>
            <person name="Nishi S."/>
            <person name="Hori S."/>
            <person name="Arai W."/>
            <person name="Tsubouchi T."/>
            <person name="Morono Y."/>
            <person name="Uchiyama I."/>
            <person name="Ito T."/>
            <person name="Fujiyama A."/>
            <person name="Inagaki F."/>
            <person name="Takami H."/>
        </authorList>
    </citation>
    <scope>NUCLEOTIDE SEQUENCE</scope>
    <source>
        <strain evidence="1">Expedition CK06-06</strain>
    </source>
</reference>
<feature type="non-terminal residue" evidence="1">
    <location>
        <position position="77"/>
    </location>
</feature>
<name>X1I4F3_9ZZZZ</name>
<organism evidence="1">
    <name type="scientific">marine sediment metagenome</name>
    <dbReference type="NCBI Taxonomy" id="412755"/>
    <lineage>
        <taxon>unclassified sequences</taxon>
        <taxon>metagenomes</taxon>
        <taxon>ecological metagenomes</taxon>
    </lineage>
</organism>
<comment type="caution">
    <text evidence="1">The sequence shown here is derived from an EMBL/GenBank/DDBJ whole genome shotgun (WGS) entry which is preliminary data.</text>
</comment>
<evidence type="ECO:0008006" key="2">
    <source>
        <dbReference type="Google" id="ProtNLM"/>
    </source>
</evidence>